<dbReference type="InterPro" id="IPR036107">
    <property type="entry name" value="CsrA_sf"/>
</dbReference>
<name>A0A2H4J5R7_9CAUD</name>
<dbReference type="Gene3D" id="2.60.40.4380">
    <property type="entry name" value="Translational regulator CsrA"/>
    <property type="match status" value="1"/>
</dbReference>
<organism evidence="1">
    <name type="scientific">uncultured Caudovirales phage</name>
    <dbReference type="NCBI Taxonomy" id="2100421"/>
    <lineage>
        <taxon>Viruses</taxon>
        <taxon>Duplodnaviria</taxon>
        <taxon>Heunggongvirae</taxon>
        <taxon>Uroviricota</taxon>
        <taxon>Caudoviricetes</taxon>
        <taxon>Peduoviridae</taxon>
        <taxon>Maltschvirus</taxon>
        <taxon>Maltschvirus maltsch</taxon>
    </lineage>
</organism>
<protein>
    <recommendedName>
        <fullName evidence="2">Carbon storage regulator</fullName>
    </recommendedName>
</protein>
<sequence>MHLFIEDGSDEQAVLDALRKGRIRIHVSKVQGQLAYLNIEAPKDVRLLRSELERK</sequence>
<dbReference type="GO" id="GO:0006109">
    <property type="term" value="P:regulation of carbohydrate metabolic process"/>
    <property type="evidence" value="ECO:0007669"/>
    <property type="project" value="InterPro"/>
</dbReference>
<reference evidence="1" key="1">
    <citation type="submission" date="2017-06" db="EMBL/GenBank/DDBJ databases">
        <title>Novel phages from South African skin metaviromes.</title>
        <authorList>
            <person name="van Zyl L.J."/>
            <person name="Abrahams Y."/>
            <person name="Stander E.A."/>
            <person name="Kirby B.M."/>
            <person name="Clavaud C."/>
            <person name="Farcet C."/>
            <person name="Breton L."/>
            <person name="Trindade M.I."/>
        </authorList>
    </citation>
    <scope>NUCLEOTIDE SEQUENCE</scope>
</reference>
<dbReference type="EMBL" id="MF417879">
    <property type="protein sequence ID" value="ASN68667.1"/>
    <property type="molecule type" value="Genomic_DNA"/>
</dbReference>
<accession>A0A2H4J5R7</accession>
<dbReference type="SUPFAM" id="SSF117130">
    <property type="entry name" value="CsrA-like"/>
    <property type="match status" value="1"/>
</dbReference>
<dbReference type="GO" id="GO:0003723">
    <property type="term" value="F:RNA binding"/>
    <property type="evidence" value="ECO:0007669"/>
    <property type="project" value="InterPro"/>
</dbReference>
<dbReference type="GO" id="GO:0006402">
    <property type="term" value="P:mRNA catabolic process"/>
    <property type="evidence" value="ECO:0007669"/>
    <property type="project" value="InterPro"/>
</dbReference>
<proteinExistence type="predicted"/>
<gene>
    <name evidence="1" type="ORF">3S11_43</name>
</gene>
<evidence type="ECO:0000313" key="1">
    <source>
        <dbReference type="EMBL" id="ASN68667.1"/>
    </source>
</evidence>
<evidence type="ECO:0008006" key="2">
    <source>
        <dbReference type="Google" id="ProtNLM"/>
    </source>
</evidence>